<evidence type="ECO:0008006" key="5">
    <source>
        <dbReference type="Google" id="ProtNLM"/>
    </source>
</evidence>
<dbReference type="PANTHER" id="PTHR15243">
    <property type="entry name" value="SERINE/THREONINE-PROTEIN KINASE 19"/>
    <property type="match status" value="1"/>
</dbReference>
<dbReference type="OrthoDB" id="3980126at2759"/>
<organism evidence="3 4">
    <name type="scientific">Aulographum hederae CBS 113979</name>
    <dbReference type="NCBI Taxonomy" id="1176131"/>
    <lineage>
        <taxon>Eukaryota</taxon>
        <taxon>Fungi</taxon>
        <taxon>Dikarya</taxon>
        <taxon>Ascomycota</taxon>
        <taxon>Pezizomycotina</taxon>
        <taxon>Dothideomycetes</taxon>
        <taxon>Pleosporomycetidae</taxon>
        <taxon>Aulographales</taxon>
        <taxon>Aulographaceae</taxon>
    </lineage>
</organism>
<protein>
    <recommendedName>
        <fullName evidence="5">Serine-threonine protein kinase 19</fullName>
    </recommendedName>
</protein>
<evidence type="ECO:0000256" key="2">
    <source>
        <dbReference type="SAM" id="MobiDB-lite"/>
    </source>
</evidence>
<dbReference type="Pfam" id="PF10494">
    <property type="entry name" value="Stk19"/>
    <property type="match status" value="1"/>
</dbReference>
<dbReference type="GO" id="GO:0046579">
    <property type="term" value="P:positive regulation of Ras protein signal transduction"/>
    <property type="evidence" value="ECO:0007669"/>
    <property type="project" value="TreeGrafter"/>
</dbReference>
<dbReference type="EMBL" id="ML977167">
    <property type="protein sequence ID" value="KAF1984547.1"/>
    <property type="molecule type" value="Genomic_DNA"/>
</dbReference>
<name>A0A6G1GUT0_9PEZI</name>
<sequence length="409" mass="43251">MSSGFQTRPAASSRVVKRTTSRSSSSPFASLRRQKSNASKASRKSSNDHTNSGDTTAQLPNLELLSFLPSSLSSADLVEVIRYIRQHAFAAIPERGAGMNSTRIAEVLNFRANLPPVVSLAHVFALRDSATATERGIAELVARGTMRRVLVPGRGAGGQAAGEGVVLVEDWEAAVMGSTALDAGIKHKYIALMKENPRTLSISASSFRPGELSQLSRCGFLTSTSAMSSNADIYSTPGHATTSSHSTLSYLSSSFAARAASGSFAAVGGVGAVHSSGGTGGGTLSQPLLSAEDRRDYLVSFSLPNMGSYLKLLTTARTHLAQLLNKASRFKEAPMSLLKERWDGNLADPDEAKSAGKKFKSEFGVLPGRTKKWKAFYGLEFEWVLEECLGGGMVECFETGSVGVGVKAA</sequence>
<comment type="similarity">
    <text evidence="1">Belongs to the STK19 family.</text>
</comment>
<feature type="region of interest" description="Disordered" evidence="2">
    <location>
        <begin position="1"/>
        <end position="57"/>
    </location>
</feature>
<evidence type="ECO:0000313" key="4">
    <source>
        <dbReference type="Proteomes" id="UP000800041"/>
    </source>
</evidence>
<dbReference type="InterPro" id="IPR018865">
    <property type="entry name" value="STK19-like"/>
</dbReference>
<feature type="compositionally biased region" description="Polar residues" evidence="2">
    <location>
        <begin position="48"/>
        <end position="57"/>
    </location>
</feature>
<dbReference type="PANTHER" id="PTHR15243:SF0">
    <property type="entry name" value="SERINE_THREONINE-PROTEIN KINASE 19"/>
    <property type="match status" value="1"/>
</dbReference>
<accession>A0A6G1GUT0</accession>
<evidence type="ECO:0000313" key="3">
    <source>
        <dbReference type="EMBL" id="KAF1984547.1"/>
    </source>
</evidence>
<feature type="compositionally biased region" description="Polar residues" evidence="2">
    <location>
        <begin position="1"/>
        <end position="10"/>
    </location>
</feature>
<evidence type="ECO:0000256" key="1">
    <source>
        <dbReference type="ARBA" id="ARBA00093458"/>
    </source>
</evidence>
<proteinExistence type="inferred from homology"/>
<dbReference type="AlphaFoldDB" id="A0A6G1GUT0"/>
<keyword evidence="4" id="KW-1185">Reference proteome</keyword>
<dbReference type="Proteomes" id="UP000800041">
    <property type="component" value="Unassembled WGS sequence"/>
</dbReference>
<gene>
    <name evidence="3" type="ORF">K402DRAFT_395563</name>
</gene>
<reference evidence="3" key="1">
    <citation type="journal article" date="2020" name="Stud. Mycol.">
        <title>101 Dothideomycetes genomes: a test case for predicting lifestyles and emergence of pathogens.</title>
        <authorList>
            <person name="Haridas S."/>
            <person name="Albert R."/>
            <person name="Binder M."/>
            <person name="Bloem J."/>
            <person name="Labutti K."/>
            <person name="Salamov A."/>
            <person name="Andreopoulos B."/>
            <person name="Baker S."/>
            <person name="Barry K."/>
            <person name="Bills G."/>
            <person name="Bluhm B."/>
            <person name="Cannon C."/>
            <person name="Castanera R."/>
            <person name="Culley D."/>
            <person name="Daum C."/>
            <person name="Ezra D."/>
            <person name="Gonzalez J."/>
            <person name="Henrissat B."/>
            <person name="Kuo A."/>
            <person name="Liang C."/>
            <person name="Lipzen A."/>
            <person name="Lutzoni F."/>
            <person name="Magnuson J."/>
            <person name="Mondo S."/>
            <person name="Nolan M."/>
            <person name="Ohm R."/>
            <person name="Pangilinan J."/>
            <person name="Park H.-J."/>
            <person name="Ramirez L."/>
            <person name="Alfaro M."/>
            <person name="Sun H."/>
            <person name="Tritt A."/>
            <person name="Yoshinaga Y."/>
            <person name="Zwiers L.-H."/>
            <person name="Turgeon B."/>
            <person name="Goodwin S."/>
            <person name="Spatafora J."/>
            <person name="Crous P."/>
            <person name="Grigoriev I."/>
        </authorList>
    </citation>
    <scope>NUCLEOTIDE SEQUENCE</scope>
    <source>
        <strain evidence="3">CBS 113979</strain>
    </source>
</reference>